<reference evidence="3 4" key="1">
    <citation type="submission" date="2019-12" db="EMBL/GenBank/DDBJ databases">
        <title>Genomic-based taxomic classification of the family Erythrobacteraceae.</title>
        <authorList>
            <person name="Xu L."/>
        </authorList>
    </citation>
    <scope>NUCLEOTIDE SEQUENCE [LARGE SCALE GENOMIC DNA]</scope>
    <source>
        <strain evidence="3 4">M0322</strain>
    </source>
</reference>
<dbReference type="EMBL" id="WTYV01000014">
    <property type="protein sequence ID" value="MXO73561.1"/>
    <property type="molecule type" value="Genomic_DNA"/>
</dbReference>
<dbReference type="AlphaFoldDB" id="A0A844Z3M0"/>
<organism evidence="3 4">
    <name type="scientific">Alteraurantiacibacter buctensis</name>
    <dbReference type="NCBI Taxonomy" id="1503981"/>
    <lineage>
        <taxon>Bacteria</taxon>
        <taxon>Pseudomonadati</taxon>
        <taxon>Pseudomonadota</taxon>
        <taxon>Alphaproteobacteria</taxon>
        <taxon>Sphingomonadales</taxon>
        <taxon>Erythrobacteraceae</taxon>
        <taxon>Alteraurantiacibacter</taxon>
    </lineage>
</organism>
<evidence type="ECO:0000256" key="1">
    <source>
        <dbReference type="SAM" id="MobiDB-lite"/>
    </source>
</evidence>
<name>A0A844Z3M0_9SPHN</name>
<dbReference type="InterPro" id="IPR007684">
    <property type="entry name" value="Znf_Ogr/Delta"/>
</dbReference>
<dbReference type="OrthoDB" id="7504413at2"/>
<evidence type="ECO:0000313" key="4">
    <source>
        <dbReference type="Proteomes" id="UP000466966"/>
    </source>
</evidence>
<feature type="region of interest" description="Disordered" evidence="1">
    <location>
        <begin position="103"/>
        <end position="122"/>
    </location>
</feature>
<feature type="domain" description="Zinc finger Ogr/Delta-type" evidence="2">
    <location>
        <begin position="35"/>
        <end position="80"/>
    </location>
</feature>
<keyword evidence="4" id="KW-1185">Reference proteome</keyword>
<dbReference type="Pfam" id="PF04606">
    <property type="entry name" value="Ogr_Delta"/>
    <property type="match status" value="1"/>
</dbReference>
<proteinExistence type="predicted"/>
<accession>A0A844Z3M0</accession>
<evidence type="ECO:0000259" key="2">
    <source>
        <dbReference type="Pfam" id="PF04606"/>
    </source>
</evidence>
<comment type="caution">
    <text evidence="3">The sequence shown here is derived from an EMBL/GenBank/DDBJ whole genome shotgun (WGS) entry which is preliminary data.</text>
</comment>
<gene>
    <name evidence="3" type="ORF">GRI99_18265</name>
</gene>
<evidence type="ECO:0000313" key="3">
    <source>
        <dbReference type="EMBL" id="MXO73561.1"/>
    </source>
</evidence>
<dbReference type="RefSeq" id="WP_160773492.1">
    <property type="nucleotide sequence ID" value="NZ_WTYV01000014.1"/>
</dbReference>
<protein>
    <recommendedName>
        <fullName evidence="2">Zinc finger Ogr/Delta-type domain-containing protein</fullName>
    </recommendedName>
</protein>
<dbReference type="Proteomes" id="UP000466966">
    <property type="component" value="Unassembled WGS sequence"/>
</dbReference>
<sequence length="122" mass="13304">MSGEGTMRAQPLAYAPLQFRLHSGGRNSNHALVACPKCEAPAFIRDSEQLTEKVKHLICHCTNSGCGHVFKMELAFVHTLVAGNLDRPDLDLPVCPRDQVTHILPPPRGANDADQISMFDTG</sequence>